<dbReference type="PANTHER" id="PTHR45615:SF80">
    <property type="entry name" value="GRIP DOMAIN-CONTAINING PROTEIN"/>
    <property type="match status" value="1"/>
</dbReference>
<gene>
    <name evidence="3" type="ORF">DTER00134_LOCUS5118</name>
</gene>
<dbReference type="AlphaFoldDB" id="A0A7S3QQH6"/>
<feature type="compositionally biased region" description="Polar residues" evidence="2">
    <location>
        <begin position="73"/>
        <end position="99"/>
    </location>
</feature>
<keyword evidence="1" id="KW-0175">Coiled coil</keyword>
<protein>
    <submittedName>
        <fullName evidence="3">Uncharacterized protein</fullName>
    </submittedName>
</protein>
<feature type="region of interest" description="Disordered" evidence="2">
    <location>
        <begin position="71"/>
        <end position="99"/>
    </location>
</feature>
<feature type="compositionally biased region" description="Low complexity" evidence="2">
    <location>
        <begin position="621"/>
        <end position="636"/>
    </location>
</feature>
<feature type="coiled-coil region" evidence="1">
    <location>
        <begin position="153"/>
        <end position="201"/>
    </location>
</feature>
<feature type="compositionally biased region" description="Low complexity" evidence="2">
    <location>
        <begin position="658"/>
        <end position="684"/>
    </location>
</feature>
<evidence type="ECO:0000313" key="3">
    <source>
        <dbReference type="EMBL" id="CAE0490047.1"/>
    </source>
</evidence>
<feature type="compositionally biased region" description="Polar residues" evidence="2">
    <location>
        <begin position="641"/>
        <end position="650"/>
    </location>
</feature>
<dbReference type="EMBL" id="HBIP01009289">
    <property type="protein sequence ID" value="CAE0490047.1"/>
    <property type="molecule type" value="Transcribed_RNA"/>
</dbReference>
<feature type="region of interest" description="Disordered" evidence="2">
    <location>
        <begin position="564"/>
        <end position="684"/>
    </location>
</feature>
<sequence length="812" mass="86624">MPVNAHTESTDDVEALQKQLEEANLARQKHAEERNQLIVQVETLQRQLAELIEAKVGLEKEKKLLLAGGVADSQCSTPGAPQGSCSTPPQSSLKRTSRSFTSAQLEEWEKLQLRIQKAERALEHERMVTSELQRLVDSHRAAALFGKTARASYDQLMGELVAAQKECAHQQQQADALRAAMNASDHTAAQLRQELAELMQAKQLPCIGEDSIKEKLKEAEKAADEQCVALAALVDQLVQENLDLGAKLNAKSAALTKARSETSQMQAKVAVLEAAAAHQQSNASSSLAQDPQDRNTHTAITISDSAAGAGPRPLESRLPGGLSDTQWQLLMLSEEVARLTQQLADLQGPPTTKAPAGQIQACALSTSKDCNGGEKERAAHGHSCVYAPTSAVAAGAAASKPALEESVGGKGTASNGGLSIENGAGGEGRERFCKGAEGARQGMAACRSGTADTQNPTEPTIGADMFASSTAGPKGVDASRGAGGLHLEPAEDGVSGSRSTGAGLPSVNDDLGPRHRRQPSLKHPMVELHLPPAELQQRVSELAVKMMELEEQVEAELAKRKRREQLQEEQRSQVSAKDLEGVSAAAPTHRSNLPAAGNSSEPGTAVSLLQPHDQHTVSDTQQQNQQQSQPHGQPAPCLQPPLSSEEQQPALSLPPNLQQHHYQQQQQQQSQFQGQPALPALPHLPVPSNLWERRLSRSLSVASLSGHLSNSPPLDSCGNSNAVHVPNGLSVEVGEGGGELDPADLPFVQQVLQIDHNVHHRQPHCSYEDGLQLSDNEDDDEEMLKRGRGAKHTSSHTRKGGWGLWSWLAGGG</sequence>
<feature type="coiled-coil region" evidence="1">
    <location>
        <begin position="6"/>
        <end position="61"/>
    </location>
</feature>
<evidence type="ECO:0000256" key="2">
    <source>
        <dbReference type="SAM" id="MobiDB-lite"/>
    </source>
</evidence>
<feature type="region of interest" description="Disordered" evidence="2">
    <location>
        <begin position="761"/>
        <end position="798"/>
    </location>
</feature>
<proteinExistence type="predicted"/>
<feature type="compositionally biased region" description="Basic residues" evidence="2">
    <location>
        <begin position="786"/>
        <end position="798"/>
    </location>
</feature>
<reference evidence="3" key="1">
    <citation type="submission" date="2021-01" db="EMBL/GenBank/DDBJ databases">
        <authorList>
            <person name="Corre E."/>
            <person name="Pelletier E."/>
            <person name="Niang G."/>
            <person name="Scheremetjew M."/>
            <person name="Finn R."/>
            <person name="Kale V."/>
            <person name="Holt S."/>
            <person name="Cochrane G."/>
            <person name="Meng A."/>
            <person name="Brown T."/>
            <person name="Cohen L."/>
        </authorList>
    </citation>
    <scope>NUCLEOTIDE SEQUENCE</scope>
    <source>
        <strain evidence="3">CCMP1320</strain>
    </source>
</reference>
<feature type="region of interest" description="Disordered" evidence="2">
    <location>
        <begin position="404"/>
        <end position="427"/>
    </location>
</feature>
<organism evidence="3">
    <name type="scientific">Dunaliella tertiolecta</name>
    <name type="common">Green alga</name>
    <dbReference type="NCBI Taxonomy" id="3047"/>
    <lineage>
        <taxon>Eukaryota</taxon>
        <taxon>Viridiplantae</taxon>
        <taxon>Chlorophyta</taxon>
        <taxon>core chlorophytes</taxon>
        <taxon>Chlorophyceae</taxon>
        <taxon>CS clade</taxon>
        <taxon>Chlamydomonadales</taxon>
        <taxon>Dunaliellaceae</taxon>
        <taxon>Dunaliella</taxon>
    </lineage>
</organism>
<feature type="region of interest" description="Disordered" evidence="2">
    <location>
        <begin position="301"/>
        <end position="321"/>
    </location>
</feature>
<accession>A0A7S3QQH6</accession>
<feature type="region of interest" description="Disordered" evidence="2">
    <location>
        <begin position="469"/>
        <end position="528"/>
    </location>
</feature>
<dbReference type="PANTHER" id="PTHR45615">
    <property type="entry name" value="MYOSIN HEAVY CHAIN, NON-MUSCLE"/>
    <property type="match status" value="1"/>
</dbReference>
<name>A0A7S3QQH6_DUNTE</name>
<evidence type="ECO:0000256" key="1">
    <source>
        <dbReference type="SAM" id="Coils"/>
    </source>
</evidence>